<dbReference type="InterPro" id="IPR050879">
    <property type="entry name" value="Acyltransferase_3"/>
</dbReference>
<evidence type="ECO:0000259" key="4">
    <source>
        <dbReference type="Pfam" id="PF19040"/>
    </source>
</evidence>
<feature type="domain" description="Acyltransferase 3" evidence="3">
    <location>
        <begin position="9"/>
        <end position="353"/>
    </location>
</feature>
<feature type="transmembrane region" description="Helical" evidence="2">
    <location>
        <begin position="12"/>
        <end position="30"/>
    </location>
</feature>
<evidence type="ECO:0000256" key="2">
    <source>
        <dbReference type="SAM" id="Phobius"/>
    </source>
</evidence>
<comment type="caution">
    <text evidence="5">The sequence shown here is derived from an EMBL/GenBank/DDBJ whole genome shotgun (WGS) entry which is preliminary data.</text>
</comment>
<keyword evidence="6" id="KW-1185">Reference proteome</keyword>
<feature type="transmembrane region" description="Helical" evidence="2">
    <location>
        <begin position="186"/>
        <end position="203"/>
    </location>
</feature>
<dbReference type="Proteomes" id="UP000473325">
    <property type="component" value="Unassembled WGS sequence"/>
</dbReference>
<dbReference type="GO" id="GO:0016020">
    <property type="term" value="C:membrane"/>
    <property type="evidence" value="ECO:0007669"/>
    <property type="project" value="TreeGrafter"/>
</dbReference>
<keyword evidence="2" id="KW-0812">Transmembrane</keyword>
<feature type="transmembrane region" description="Helical" evidence="2">
    <location>
        <begin position="246"/>
        <end position="267"/>
    </location>
</feature>
<keyword evidence="2" id="KW-1133">Transmembrane helix</keyword>
<dbReference type="InterPro" id="IPR043968">
    <property type="entry name" value="SGNH"/>
</dbReference>
<feature type="transmembrane region" description="Helical" evidence="2">
    <location>
        <begin position="75"/>
        <end position="97"/>
    </location>
</feature>
<evidence type="ECO:0000259" key="3">
    <source>
        <dbReference type="Pfam" id="PF01757"/>
    </source>
</evidence>
<dbReference type="EMBL" id="WUEK01000004">
    <property type="protein sequence ID" value="MXG89425.1"/>
    <property type="molecule type" value="Genomic_DNA"/>
</dbReference>
<feature type="transmembrane region" description="Helical" evidence="2">
    <location>
        <begin position="215"/>
        <end position="234"/>
    </location>
</feature>
<feature type="transmembrane region" description="Helical" evidence="2">
    <location>
        <begin position="36"/>
        <end position="54"/>
    </location>
</feature>
<keyword evidence="5" id="KW-0012">Acyltransferase</keyword>
<dbReference type="GO" id="GO:0009103">
    <property type="term" value="P:lipopolysaccharide biosynthetic process"/>
    <property type="evidence" value="ECO:0007669"/>
    <property type="project" value="TreeGrafter"/>
</dbReference>
<feature type="transmembrane region" description="Helical" evidence="2">
    <location>
        <begin position="273"/>
        <end position="294"/>
    </location>
</feature>
<organism evidence="5 6">
    <name type="scientific">Nocardioides flavescens</name>
    <dbReference type="NCBI Taxonomy" id="2691959"/>
    <lineage>
        <taxon>Bacteria</taxon>
        <taxon>Bacillati</taxon>
        <taxon>Actinomycetota</taxon>
        <taxon>Actinomycetes</taxon>
        <taxon>Propionibacteriales</taxon>
        <taxon>Nocardioidaceae</taxon>
        <taxon>Nocardioides</taxon>
    </lineage>
</organism>
<sequence length="720" mass="77241">MAKVLRGDVQGLRAVAVLIVIAAHAGVPFLPGGFVGVDVFYVISGYLIAGLLYREVTLTGRISLAAFWARRARRILPAATLVTVTTVVASLFFMSLLDARQVVVDALWASAFAANINFAQQGVYYFAQDTGPSPLQHYWSLAVEEQFYVVWPLLLLACLGIARLVRRGRGGQAAEPRATGVDRLPRSTVVTVLLVLTAASLVWSIHQTVASPASAYFSTFTRAWELGVGALLALVPPSSVRRLRDVGREAVALVGTLMLVASCLWITEATPFPGIAATLPVAGTALLLLAGASGEPTVASRALSTAPMRMIGDWSYSLYLWHWPALVLPEAALGRDLTPGEKVIAVLVVITLSAYSFRFVEMPFRAGRPAFRLQRRRALVLYPLSATTIVAVASASWWYTGYEGGERGDNPPITVAEDPEGGASSDPTAASIDTEALVRASVTAARAKAAVPSNLTPDLLNLRDSIADVGACDYENNVRRLCERGDEDGDKTLVVVGDSHARAWIPAFNRIAAAAGWKAYYLVKPQCTAAHVSTASLDSDEPFTDCTDFQDWVIDQVDELEPDLVVVASSPPVNGVFTDGKRVTDLSAMIPVLRAGYDDLFLDLEQHAAQVALIRDVPKSPDDPATCLTTGEPNLDDCMFQPVERSTILGDVAVQSATASGVDVVDPTPWLCWQGECPIVIGGTLSYRDTDHLTTEYAADLWGELGKSLGMIPENATIQE</sequence>
<accession>A0A6L7EYF1</accession>
<dbReference type="GO" id="GO:0016747">
    <property type="term" value="F:acyltransferase activity, transferring groups other than amino-acyl groups"/>
    <property type="evidence" value="ECO:0007669"/>
    <property type="project" value="InterPro"/>
</dbReference>
<evidence type="ECO:0000256" key="1">
    <source>
        <dbReference type="SAM" id="MobiDB-lite"/>
    </source>
</evidence>
<proteinExistence type="predicted"/>
<evidence type="ECO:0000313" key="6">
    <source>
        <dbReference type="Proteomes" id="UP000473325"/>
    </source>
</evidence>
<dbReference type="RefSeq" id="WP_160876866.1">
    <property type="nucleotide sequence ID" value="NZ_WUEK01000004.1"/>
</dbReference>
<name>A0A6L7EYF1_9ACTN</name>
<dbReference type="PANTHER" id="PTHR23028">
    <property type="entry name" value="ACETYLTRANSFERASE"/>
    <property type="match status" value="1"/>
</dbReference>
<keyword evidence="2" id="KW-0472">Membrane</keyword>
<keyword evidence="5" id="KW-0808">Transferase</keyword>
<reference evidence="5 6" key="1">
    <citation type="submission" date="2019-12" db="EMBL/GenBank/DDBJ databases">
        <authorList>
            <person name="Kun Z."/>
        </authorList>
    </citation>
    <scope>NUCLEOTIDE SEQUENCE [LARGE SCALE GENOMIC DNA]</scope>
    <source>
        <strain evidence="5 6">YIM 123512</strain>
    </source>
</reference>
<gene>
    <name evidence="5" type="ORF">GRQ65_07660</name>
</gene>
<dbReference type="PANTHER" id="PTHR23028:SF53">
    <property type="entry name" value="ACYL_TRANSF_3 DOMAIN-CONTAINING PROTEIN"/>
    <property type="match status" value="1"/>
</dbReference>
<feature type="transmembrane region" description="Helical" evidence="2">
    <location>
        <begin position="380"/>
        <end position="399"/>
    </location>
</feature>
<feature type="transmembrane region" description="Helical" evidence="2">
    <location>
        <begin position="343"/>
        <end position="360"/>
    </location>
</feature>
<feature type="region of interest" description="Disordered" evidence="1">
    <location>
        <begin position="408"/>
        <end position="428"/>
    </location>
</feature>
<evidence type="ECO:0000313" key="5">
    <source>
        <dbReference type="EMBL" id="MXG89425.1"/>
    </source>
</evidence>
<feature type="transmembrane region" description="Helical" evidence="2">
    <location>
        <begin position="147"/>
        <end position="165"/>
    </location>
</feature>
<dbReference type="InterPro" id="IPR002656">
    <property type="entry name" value="Acyl_transf_3_dom"/>
</dbReference>
<dbReference type="Pfam" id="PF19040">
    <property type="entry name" value="SGNH"/>
    <property type="match status" value="1"/>
</dbReference>
<feature type="domain" description="SGNH" evidence="4">
    <location>
        <begin position="472"/>
        <end position="699"/>
    </location>
</feature>
<dbReference type="AlphaFoldDB" id="A0A6L7EYF1"/>
<dbReference type="Pfam" id="PF01757">
    <property type="entry name" value="Acyl_transf_3"/>
    <property type="match status" value="1"/>
</dbReference>
<protein>
    <submittedName>
        <fullName evidence="5">Acyltransferase family protein</fullName>
    </submittedName>
</protein>